<accession>A0A502ESP7</accession>
<keyword evidence="2" id="KW-0808">Transferase</keyword>
<organism evidence="2 3">
    <name type="scientific">Flavobacterium pectinovorum</name>
    <dbReference type="NCBI Taxonomy" id="29533"/>
    <lineage>
        <taxon>Bacteria</taxon>
        <taxon>Pseudomonadati</taxon>
        <taxon>Bacteroidota</taxon>
        <taxon>Flavobacteriia</taxon>
        <taxon>Flavobacteriales</taxon>
        <taxon>Flavobacteriaceae</taxon>
        <taxon>Flavobacterium</taxon>
    </lineage>
</organism>
<dbReference type="InterPro" id="IPR013216">
    <property type="entry name" value="Methyltransf_11"/>
</dbReference>
<evidence type="ECO:0000313" key="3">
    <source>
        <dbReference type="Proteomes" id="UP000319700"/>
    </source>
</evidence>
<dbReference type="EMBL" id="RCZH01000007">
    <property type="protein sequence ID" value="TPG40134.1"/>
    <property type="molecule type" value="Genomic_DNA"/>
</dbReference>
<dbReference type="GO" id="GO:0008757">
    <property type="term" value="F:S-adenosylmethionine-dependent methyltransferase activity"/>
    <property type="evidence" value="ECO:0007669"/>
    <property type="project" value="InterPro"/>
</dbReference>
<protein>
    <submittedName>
        <fullName evidence="2">Class I SAM-dependent methyltransferase</fullName>
    </submittedName>
</protein>
<reference evidence="2 3" key="1">
    <citation type="journal article" date="2019" name="Environ. Microbiol.">
        <title>Species interactions and distinct microbial communities in high Arctic permafrost affected cryosols are associated with the CH4 and CO2 gas fluxes.</title>
        <authorList>
            <person name="Altshuler I."/>
            <person name="Hamel J."/>
            <person name="Turney S."/>
            <person name="Magnuson E."/>
            <person name="Levesque R."/>
            <person name="Greer C."/>
            <person name="Whyte L.G."/>
        </authorList>
    </citation>
    <scope>NUCLEOTIDE SEQUENCE [LARGE SCALE GENOMIC DNA]</scope>
    <source>
        <strain evidence="2 3">42</strain>
    </source>
</reference>
<dbReference type="SUPFAM" id="SSF53335">
    <property type="entry name" value="S-adenosyl-L-methionine-dependent methyltransferases"/>
    <property type="match status" value="1"/>
</dbReference>
<sequence>MVSDFNKVTMIENIIHPDSHSKLKERTNDFLLFEDGSKLIVHDGTPILFSVESIFSQEDIINSKKTTQDSSHLDTSNFKNYIRRKLLPALCTDFNIEKRYEELYKLVPANSKMLIVGAGEKIDYYKNKFPACEVITSDVHNQFKPDYVFDGHFIPFSDNSFDVVLAAQVIEHTINPWKFCLELQRVTKVGGLLQIEAPQSFPYHAEPYDFFRFTYTGFRSLFSQCEVVKVEITEGNAANMAVTISNYFVNLSSKKIIRSSWLFLTRLLFGWMKYLDRLQKTPNRRSVSMPKGYAFTLKKDTIKRSSKDLLKEFYSLKK</sequence>
<dbReference type="InterPro" id="IPR029063">
    <property type="entry name" value="SAM-dependent_MTases_sf"/>
</dbReference>
<dbReference type="GO" id="GO:0032259">
    <property type="term" value="P:methylation"/>
    <property type="evidence" value="ECO:0007669"/>
    <property type="project" value="UniProtKB-KW"/>
</dbReference>
<evidence type="ECO:0000313" key="2">
    <source>
        <dbReference type="EMBL" id="TPG40134.1"/>
    </source>
</evidence>
<evidence type="ECO:0000259" key="1">
    <source>
        <dbReference type="Pfam" id="PF08241"/>
    </source>
</evidence>
<dbReference type="AlphaFoldDB" id="A0A502ESP7"/>
<keyword evidence="3" id="KW-1185">Reference proteome</keyword>
<keyword evidence="2" id="KW-0489">Methyltransferase</keyword>
<gene>
    <name evidence="2" type="ORF">EAH81_12605</name>
</gene>
<proteinExistence type="predicted"/>
<dbReference type="Pfam" id="PF08241">
    <property type="entry name" value="Methyltransf_11"/>
    <property type="match status" value="1"/>
</dbReference>
<dbReference type="Proteomes" id="UP000319700">
    <property type="component" value="Unassembled WGS sequence"/>
</dbReference>
<dbReference type="Gene3D" id="3.40.50.150">
    <property type="entry name" value="Vaccinia Virus protein VP39"/>
    <property type="match status" value="1"/>
</dbReference>
<comment type="caution">
    <text evidence="2">The sequence shown here is derived from an EMBL/GenBank/DDBJ whole genome shotgun (WGS) entry which is preliminary data.</text>
</comment>
<name>A0A502ESP7_9FLAO</name>
<feature type="domain" description="Methyltransferase type 11" evidence="1">
    <location>
        <begin position="147"/>
        <end position="193"/>
    </location>
</feature>